<organism evidence="5 6">
    <name type="scientific">Aulographum hederae CBS 113979</name>
    <dbReference type="NCBI Taxonomy" id="1176131"/>
    <lineage>
        <taxon>Eukaryota</taxon>
        <taxon>Fungi</taxon>
        <taxon>Dikarya</taxon>
        <taxon>Ascomycota</taxon>
        <taxon>Pezizomycotina</taxon>
        <taxon>Dothideomycetes</taxon>
        <taxon>Pleosporomycetidae</taxon>
        <taxon>Aulographales</taxon>
        <taxon>Aulographaceae</taxon>
    </lineage>
</organism>
<dbReference type="InterPro" id="IPR001911">
    <property type="entry name" value="Ribosomal_bS21"/>
</dbReference>
<dbReference type="PANTHER" id="PTHR41237">
    <property type="entry name" value="37S RIBOSOMAL PROTEIN MRP21, MITOCHONDRIAL"/>
    <property type="match status" value="1"/>
</dbReference>
<dbReference type="InterPro" id="IPR052837">
    <property type="entry name" value="Mitoribosomal_bS21"/>
</dbReference>
<name>A0A6G1H3D9_9PEZI</name>
<feature type="region of interest" description="Disordered" evidence="4">
    <location>
        <begin position="56"/>
        <end position="122"/>
    </location>
</feature>
<dbReference type="AlphaFoldDB" id="A0A6G1H3D9"/>
<evidence type="ECO:0008006" key="7">
    <source>
        <dbReference type="Google" id="ProtNLM"/>
    </source>
</evidence>
<keyword evidence="2" id="KW-0689">Ribosomal protein</keyword>
<evidence type="ECO:0000256" key="1">
    <source>
        <dbReference type="ARBA" id="ARBA00006640"/>
    </source>
</evidence>
<accession>A0A6G1H3D9</accession>
<dbReference type="Pfam" id="PF01165">
    <property type="entry name" value="Ribosomal_S21"/>
    <property type="match status" value="1"/>
</dbReference>
<evidence type="ECO:0000256" key="4">
    <source>
        <dbReference type="SAM" id="MobiDB-lite"/>
    </source>
</evidence>
<feature type="compositionally biased region" description="Pro residues" evidence="4">
    <location>
        <begin position="84"/>
        <end position="93"/>
    </location>
</feature>
<protein>
    <recommendedName>
        <fullName evidence="7">Ribosomal protein S21</fullName>
    </recommendedName>
</protein>
<feature type="compositionally biased region" description="Low complexity" evidence="4">
    <location>
        <begin position="72"/>
        <end position="83"/>
    </location>
</feature>
<evidence type="ECO:0000256" key="3">
    <source>
        <dbReference type="ARBA" id="ARBA00023274"/>
    </source>
</evidence>
<evidence type="ECO:0000313" key="6">
    <source>
        <dbReference type="Proteomes" id="UP000800041"/>
    </source>
</evidence>
<reference evidence="5" key="1">
    <citation type="journal article" date="2020" name="Stud. Mycol.">
        <title>101 Dothideomycetes genomes: a test case for predicting lifestyles and emergence of pathogens.</title>
        <authorList>
            <person name="Haridas S."/>
            <person name="Albert R."/>
            <person name="Binder M."/>
            <person name="Bloem J."/>
            <person name="Labutti K."/>
            <person name="Salamov A."/>
            <person name="Andreopoulos B."/>
            <person name="Baker S."/>
            <person name="Barry K."/>
            <person name="Bills G."/>
            <person name="Bluhm B."/>
            <person name="Cannon C."/>
            <person name="Castanera R."/>
            <person name="Culley D."/>
            <person name="Daum C."/>
            <person name="Ezra D."/>
            <person name="Gonzalez J."/>
            <person name="Henrissat B."/>
            <person name="Kuo A."/>
            <person name="Liang C."/>
            <person name="Lipzen A."/>
            <person name="Lutzoni F."/>
            <person name="Magnuson J."/>
            <person name="Mondo S."/>
            <person name="Nolan M."/>
            <person name="Ohm R."/>
            <person name="Pangilinan J."/>
            <person name="Park H.-J."/>
            <person name="Ramirez L."/>
            <person name="Alfaro M."/>
            <person name="Sun H."/>
            <person name="Tritt A."/>
            <person name="Yoshinaga Y."/>
            <person name="Zwiers L.-H."/>
            <person name="Turgeon B."/>
            <person name="Goodwin S."/>
            <person name="Spatafora J."/>
            <person name="Crous P."/>
            <person name="Grigoriev I."/>
        </authorList>
    </citation>
    <scope>NUCLEOTIDE SEQUENCE</scope>
    <source>
        <strain evidence="5">CBS 113979</strain>
    </source>
</reference>
<keyword evidence="6" id="KW-1185">Reference proteome</keyword>
<sequence length="252" mass="27963">MEVRRAAEALLRAQSTLSIRTLTSISQSWRPLHRPILPQQHTALLTHARPTRFYSQAAAAVAPAPEETDNNSSEGHQGQQQGQPPRPPQPSPESPEISSLLTPKDMKMPAPRPRSGRFDRGGFGGFSSFDSSAFSDSSSSRNPNGAEIPAFEDHTIKNLTAASLGLPLKLGSNLGRTVAVDSRNGVDLSRAITRLNIQVSVNKIRQHVRLQRFHERGGLKRKRLNSERWRKRFRGNFDGIVKRVIKLKGKGW</sequence>
<keyword evidence="3" id="KW-0687">Ribonucleoprotein</keyword>
<dbReference type="GO" id="GO:0070124">
    <property type="term" value="P:mitochondrial translational initiation"/>
    <property type="evidence" value="ECO:0007669"/>
    <property type="project" value="TreeGrafter"/>
</dbReference>
<dbReference type="GO" id="GO:0003735">
    <property type="term" value="F:structural constituent of ribosome"/>
    <property type="evidence" value="ECO:0007669"/>
    <property type="project" value="InterPro"/>
</dbReference>
<proteinExistence type="inferred from homology"/>
<dbReference type="GO" id="GO:0005763">
    <property type="term" value="C:mitochondrial small ribosomal subunit"/>
    <property type="evidence" value="ECO:0007669"/>
    <property type="project" value="TreeGrafter"/>
</dbReference>
<dbReference type="OrthoDB" id="2501249at2759"/>
<comment type="similarity">
    <text evidence="1">Belongs to the bacterial ribosomal protein bS21 family.</text>
</comment>
<dbReference type="Proteomes" id="UP000800041">
    <property type="component" value="Unassembled WGS sequence"/>
</dbReference>
<dbReference type="EMBL" id="ML977152">
    <property type="protein sequence ID" value="KAF1987478.1"/>
    <property type="molecule type" value="Genomic_DNA"/>
</dbReference>
<evidence type="ECO:0000313" key="5">
    <source>
        <dbReference type="EMBL" id="KAF1987478.1"/>
    </source>
</evidence>
<dbReference type="PANTHER" id="PTHR41237:SF1">
    <property type="entry name" value="SMALL RIBOSOMAL SUBUNIT PROTEIN BS21M"/>
    <property type="match status" value="1"/>
</dbReference>
<evidence type="ECO:0000256" key="2">
    <source>
        <dbReference type="ARBA" id="ARBA00022980"/>
    </source>
</evidence>
<gene>
    <name evidence="5" type="ORF">K402DRAFT_392740</name>
</gene>